<dbReference type="PANTHER" id="PTHR22779:SF6">
    <property type="entry name" value="SD17342P"/>
    <property type="match status" value="1"/>
</dbReference>
<evidence type="ECO:0000256" key="1">
    <source>
        <dbReference type="ARBA" id="ARBA00004141"/>
    </source>
</evidence>
<proteinExistence type="inferred from homology"/>
<feature type="transmembrane region" description="Helical" evidence="6">
    <location>
        <begin position="105"/>
        <end position="136"/>
    </location>
</feature>
<evidence type="ECO:0000256" key="4">
    <source>
        <dbReference type="ARBA" id="ARBA00022989"/>
    </source>
</evidence>
<evidence type="ECO:0000256" key="2">
    <source>
        <dbReference type="ARBA" id="ARBA00006325"/>
    </source>
</evidence>
<evidence type="ECO:0000256" key="6">
    <source>
        <dbReference type="SAM" id="Phobius"/>
    </source>
</evidence>
<accession>A0A8H6FTT9</accession>
<dbReference type="Proteomes" id="UP000578531">
    <property type="component" value="Unassembled WGS sequence"/>
</dbReference>
<dbReference type="RefSeq" id="XP_037163976.1">
    <property type="nucleotide sequence ID" value="XM_037309115.1"/>
</dbReference>
<keyword evidence="5 6" id="KW-0472">Membrane</keyword>
<dbReference type="GeneID" id="59288868"/>
<evidence type="ECO:0000256" key="5">
    <source>
        <dbReference type="ARBA" id="ARBA00023136"/>
    </source>
</evidence>
<dbReference type="PANTHER" id="PTHR22779">
    <property type="entry name" value="SD17342P"/>
    <property type="match status" value="1"/>
</dbReference>
<evidence type="ECO:0000313" key="8">
    <source>
        <dbReference type="Proteomes" id="UP000578531"/>
    </source>
</evidence>
<keyword evidence="4 6" id="KW-1133">Transmembrane helix</keyword>
<dbReference type="OrthoDB" id="2131401at2759"/>
<feature type="transmembrane region" description="Helical" evidence="6">
    <location>
        <begin position="49"/>
        <end position="74"/>
    </location>
</feature>
<comment type="caution">
    <text evidence="7">The sequence shown here is derived from an EMBL/GenBank/DDBJ whole genome shotgun (WGS) entry which is preliminary data.</text>
</comment>
<dbReference type="GO" id="GO:0016020">
    <property type="term" value="C:membrane"/>
    <property type="evidence" value="ECO:0007669"/>
    <property type="project" value="UniProtKB-SubCell"/>
</dbReference>
<gene>
    <name evidence="7" type="ORF">HO173_007211</name>
</gene>
<name>A0A8H6FTT9_9LECA</name>
<dbReference type="AlphaFoldDB" id="A0A8H6FTT9"/>
<sequence length="211" mass="23718">MPASANTTTWVPENYKTPSFPSLYWLVGPDNLVQPRFLYHVHDIWRFTLFWTTIIFEAVHLLVGTYAVVIVWWGGRNKLKEDGKENGGGKEVKRGREESLKNIKVLWVVPVVYGIVAGVEALLAGSVVGLILGAVYNAGGFRMSTWIPRTMTKANDLAECERTPKLRTSTWHAQATTAFLSRNISQQTHEQEHCKAEVNRNGLALGIQLKR</sequence>
<dbReference type="InterPro" id="IPR019334">
    <property type="entry name" value="TMEM170A/B/YPR153W-like"/>
</dbReference>
<comment type="similarity">
    <text evidence="2">Belongs to the TMEM170 family.</text>
</comment>
<dbReference type="EMBL" id="JACCJC010000029">
    <property type="protein sequence ID" value="KAF6234585.1"/>
    <property type="molecule type" value="Genomic_DNA"/>
</dbReference>
<evidence type="ECO:0000256" key="3">
    <source>
        <dbReference type="ARBA" id="ARBA00022692"/>
    </source>
</evidence>
<keyword evidence="3 6" id="KW-0812">Transmembrane</keyword>
<organism evidence="7 8">
    <name type="scientific">Letharia columbiana</name>
    <dbReference type="NCBI Taxonomy" id="112416"/>
    <lineage>
        <taxon>Eukaryota</taxon>
        <taxon>Fungi</taxon>
        <taxon>Dikarya</taxon>
        <taxon>Ascomycota</taxon>
        <taxon>Pezizomycotina</taxon>
        <taxon>Lecanoromycetes</taxon>
        <taxon>OSLEUM clade</taxon>
        <taxon>Lecanoromycetidae</taxon>
        <taxon>Lecanorales</taxon>
        <taxon>Lecanorineae</taxon>
        <taxon>Parmeliaceae</taxon>
        <taxon>Letharia</taxon>
    </lineage>
</organism>
<comment type="subcellular location">
    <subcellularLocation>
        <location evidence="1">Membrane</location>
        <topology evidence="1">Multi-pass membrane protein</topology>
    </subcellularLocation>
</comment>
<protein>
    <submittedName>
        <fullName evidence="7">Uncharacterized protein</fullName>
    </submittedName>
</protein>
<dbReference type="Pfam" id="PF10190">
    <property type="entry name" value="Tmemb_170"/>
    <property type="match status" value="1"/>
</dbReference>
<reference evidence="7 8" key="1">
    <citation type="journal article" date="2020" name="Genomics">
        <title>Complete, high-quality genomes from long-read metagenomic sequencing of two wolf lichen thalli reveals enigmatic genome architecture.</title>
        <authorList>
            <person name="McKenzie S.K."/>
            <person name="Walston R.F."/>
            <person name="Allen J.L."/>
        </authorList>
    </citation>
    <scope>NUCLEOTIDE SEQUENCE [LARGE SCALE GENOMIC DNA]</scope>
    <source>
        <strain evidence="7">WasteWater2</strain>
    </source>
</reference>
<evidence type="ECO:0000313" key="7">
    <source>
        <dbReference type="EMBL" id="KAF6234585.1"/>
    </source>
</evidence>
<keyword evidence="8" id="KW-1185">Reference proteome</keyword>